<evidence type="ECO:0008006" key="5">
    <source>
        <dbReference type="Google" id="ProtNLM"/>
    </source>
</evidence>
<feature type="signal peptide" evidence="2">
    <location>
        <begin position="1"/>
        <end position="21"/>
    </location>
</feature>
<feature type="chain" id="PRO_5032519672" description="Fibrobacter succinogenes major paralogous domain-containing protein" evidence="2">
    <location>
        <begin position="22"/>
        <end position="562"/>
    </location>
</feature>
<organism evidence="3 4">
    <name type="scientific">Elizabethkingia bruuniana</name>
    <dbReference type="NCBI Taxonomy" id="1756149"/>
    <lineage>
        <taxon>Bacteria</taxon>
        <taxon>Pseudomonadati</taxon>
        <taxon>Bacteroidota</taxon>
        <taxon>Flavobacteriia</taxon>
        <taxon>Flavobacteriales</taxon>
        <taxon>Weeksellaceae</taxon>
        <taxon>Elizabethkingia</taxon>
    </lineage>
</organism>
<dbReference type="RefSeq" id="WP_090346980.1">
    <property type="nucleotide sequence ID" value="NZ_CBCSDR010000003.1"/>
</dbReference>
<sequence>MKNYIKFSITGIILSLVLSLAIGCRGTNDSVESEQGPASVKVILKGEDFSDTGNIGAQASSGRNSTDSAAETEQRQEIALKNNNDYKIVATLTPAKSVNTSQASSKANLIAATETNPLPNGTRYKVVVFDNSGNYLTEQDYVSGQAGSDITGLDGGSAYTFIVYSIGSSTDLPIVTYVDPLNKTLATASVNNVSGDNDLMYFSKTMTVSGNGTNYLDTVLRHRFSQVTTTIDASPTQVFTITGITTPQIFPHYNSASLKLSDGGVTASGNTSRNLTFPTLGTAIATANPVLINPLFETANQSDMVFSIANLTLQANGANPIQISHQFAFSRFRIGRGIKYNLNLAIVPNDQYLTFRGYPAVKINGMIFMRHNLGSNYLADPDVPSPDIVGNYYQWGRIAPVANATTGTGPIAGWDNTTVPQANAWNLGSLSVPQKNRTNDPCPDNWRVASRAELGFLANPVNTTYTYIGNTQTTSTSSAAGVFTSKFNPNVKVTMPFTGFRNGPDGSFAINGTTTSDIEGEYWSSSQNVFGVFSVGGTGFFSAGGVITQRGMPVRCVATYPY</sequence>
<reference evidence="3 4" key="1">
    <citation type="submission" date="2020-12" db="EMBL/GenBank/DDBJ databases">
        <title>FDA dAtabase for Regulatory Grade micrObial Sequences (FDA-ARGOS): Supporting development and validation of Infectious Disease Dx tests.</title>
        <authorList>
            <person name="Kerrigan L."/>
            <person name="Long C."/>
            <person name="Tallon L."/>
            <person name="Sadzewicz L."/>
            <person name="Zhao X."/>
            <person name="Boylan J."/>
            <person name="Ott S."/>
            <person name="Bowen H."/>
            <person name="Vavikolanu K."/>
            <person name="Mehta A."/>
            <person name="Aluvathingal J."/>
            <person name="Nadendla S."/>
            <person name="Yan Y."/>
            <person name="Sichtig H."/>
        </authorList>
    </citation>
    <scope>NUCLEOTIDE SEQUENCE [LARGE SCALE GENOMIC DNA]</scope>
    <source>
        <strain evidence="3 4">FDAARGOS_1031</strain>
    </source>
</reference>
<gene>
    <name evidence="3" type="ORF">I6H88_14450</name>
</gene>
<evidence type="ECO:0000256" key="1">
    <source>
        <dbReference type="SAM" id="MobiDB-lite"/>
    </source>
</evidence>
<evidence type="ECO:0000313" key="4">
    <source>
        <dbReference type="Proteomes" id="UP000595426"/>
    </source>
</evidence>
<dbReference type="EMBL" id="CP067018">
    <property type="protein sequence ID" value="QQN57639.1"/>
    <property type="molecule type" value="Genomic_DNA"/>
</dbReference>
<dbReference type="AlphaFoldDB" id="A0A7T7ZX07"/>
<feature type="compositionally biased region" description="Polar residues" evidence="1">
    <location>
        <begin position="53"/>
        <end position="71"/>
    </location>
</feature>
<protein>
    <recommendedName>
        <fullName evidence="5">Fibrobacter succinogenes major paralogous domain-containing protein</fullName>
    </recommendedName>
</protein>
<proteinExistence type="predicted"/>
<dbReference type="Proteomes" id="UP000595426">
    <property type="component" value="Chromosome"/>
</dbReference>
<accession>A0A7T7ZX07</accession>
<dbReference type="PROSITE" id="PS51257">
    <property type="entry name" value="PROKAR_LIPOPROTEIN"/>
    <property type="match status" value="1"/>
</dbReference>
<keyword evidence="2" id="KW-0732">Signal</keyword>
<feature type="region of interest" description="Disordered" evidence="1">
    <location>
        <begin position="53"/>
        <end position="72"/>
    </location>
</feature>
<dbReference type="OrthoDB" id="1453974at2"/>
<evidence type="ECO:0000313" key="3">
    <source>
        <dbReference type="EMBL" id="QQN57639.1"/>
    </source>
</evidence>
<dbReference type="GeneID" id="93131954"/>
<evidence type="ECO:0000256" key="2">
    <source>
        <dbReference type="SAM" id="SignalP"/>
    </source>
</evidence>
<keyword evidence="4" id="KW-1185">Reference proteome</keyword>
<name>A0A7T7ZX07_9FLAO</name>